<proteinExistence type="predicted"/>
<accession>A0A0M0K8U3</accession>
<evidence type="ECO:0000313" key="2">
    <source>
        <dbReference type="Proteomes" id="UP000037460"/>
    </source>
</evidence>
<comment type="caution">
    <text evidence="1">The sequence shown here is derived from an EMBL/GenBank/DDBJ whole genome shotgun (WGS) entry which is preliminary data.</text>
</comment>
<name>A0A0M0K8U3_9EUKA</name>
<feature type="non-terminal residue" evidence="1">
    <location>
        <position position="1"/>
    </location>
</feature>
<reference evidence="2" key="1">
    <citation type="journal article" date="2015" name="PLoS Genet.">
        <title>Genome Sequence and Transcriptome Analyses of Chrysochromulina tobin: Metabolic Tools for Enhanced Algal Fitness in the Prominent Order Prymnesiales (Haptophyceae).</title>
        <authorList>
            <person name="Hovde B.T."/>
            <person name="Deodato C.R."/>
            <person name="Hunsperger H.M."/>
            <person name="Ryken S.A."/>
            <person name="Yost W."/>
            <person name="Jha R.K."/>
            <person name="Patterson J."/>
            <person name="Monnat R.J. Jr."/>
            <person name="Barlow S.B."/>
            <person name="Starkenburg S.R."/>
            <person name="Cattolico R.A."/>
        </authorList>
    </citation>
    <scope>NUCLEOTIDE SEQUENCE</scope>
    <source>
        <strain evidence="2">CCMP291</strain>
    </source>
</reference>
<gene>
    <name evidence="1" type="ORF">Ctob_015820</name>
</gene>
<evidence type="ECO:0000313" key="1">
    <source>
        <dbReference type="EMBL" id="KOO34818.1"/>
    </source>
</evidence>
<protein>
    <submittedName>
        <fullName evidence="1">Uncharacterized protein</fullName>
    </submittedName>
</protein>
<sequence length="254" mass="26917">RSAAKLEEELQGLTGLLGDGLAAEGDGLAAEGDGLAAEGDGLAAEGEGLRHAKPRAAKRLDLVVDDLDAVLEATARPWNADGHYEHLKLSAVLHVKQYRALKAIATNLLPHVRDSSAVTSADGPGSQPELNEEAARAEPDEHIAAPMSYYNNGPRIFTPSTLRTTKTSSALESFGVSSSAGIPLPLVLNPLHARRGSNLQTNYPRTYGLLRQVEKESVEANFFQTAAAQAAAKAAPYPSTMRTMPDGSIFVARR</sequence>
<keyword evidence="2" id="KW-1185">Reference proteome</keyword>
<dbReference type="AlphaFoldDB" id="A0A0M0K8U3"/>
<dbReference type="EMBL" id="JWZX01001080">
    <property type="protein sequence ID" value="KOO34818.1"/>
    <property type="molecule type" value="Genomic_DNA"/>
</dbReference>
<dbReference type="Proteomes" id="UP000037460">
    <property type="component" value="Unassembled WGS sequence"/>
</dbReference>
<organism evidence="1 2">
    <name type="scientific">Chrysochromulina tobinii</name>
    <dbReference type="NCBI Taxonomy" id="1460289"/>
    <lineage>
        <taxon>Eukaryota</taxon>
        <taxon>Haptista</taxon>
        <taxon>Haptophyta</taxon>
        <taxon>Prymnesiophyceae</taxon>
        <taxon>Prymnesiales</taxon>
        <taxon>Chrysochromulinaceae</taxon>
        <taxon>Chrysochromulina</taxon>
    </lineage>
</organism>